<dbReference type="AlphaFoldDB" id="A0A7L5E1X7"/>
<evidence type="ECO:0000313" key="12">
    <source>
        <dbReference type="Proteomes" id="UP000503278"/>
    </source>
</evidence>
<reference evidence="11 12" key="1">
    <citation type="submission" date="2020-04" db="EMBL/GenBank/DDBJ databases">
        <title>Genome sequencing of novel species.</title>
        <authorList>
            <person name="Heo J."/>
            <person name="Kim S.-J."/>
            <person name="Kim J.-S."/>
            <person name="Hong S.-B."/>
            <person name="Kwon S.-W."/>
        </authorList>
    </citation>
    <scope>NUCLEOTIDE SEQUENCE [LARGE SCALE GENOMIC DNA]</scope>
    <source>
        <strain evidence="11 12">F39-2</strain>
    </source>
</reference>
<keyword evidence="12" id="KW-1185">Reference proteome</keyword>
<dbReference type="PANTHER" id="PTHR21174:SF0">
    <property type="entry name" value="HD PHOSPHOHYDROLASE FAMILY PROTEIN-RELATED"/>
    <property type="match status" value="1"/>
</dbReference>
<name>A0A7L5E1X7_9SPHI</name>
<evidence type="ECO:0000256" key="1">
    <source>
        <dbReference type="ARBA" id="ARBA00004236"/>
    </source>
</evidence>
<feature type="transmembrane region" description="Helical" evidence="9">
    <location>
        <begin position="291"/>
        <end position="310"/>
    </location>
</feature>
<feature type="compositionally biased region" description="Low complexity" evidence="8">
    <location>
        <begin position="222"/>
        <end position="236"/>
    </location>
</feature>
<dbReference type="CDD" id="cd00077">
    <property type="entry name" value="HDc"/>
    <property type="match status" value="1"/>
</dbReference>
<keyword evidence="7 9" id="KW-0472">Membrane</keyword>
<keyword evidence="3 9" id="KW-0812">Transmembrane</keyword>
<dbReference type="Pfam" id="PF18967">
    <property type="entry name" value="PycTM"/>
    <property type="match status" value="1"/>
</dbReference>
<evidence type="ECO:0000256" key="3">
    <source>
        <dbReference type="ARBA" id="ARBA00022692"/>
    </source>
</evidence>
<dbReference type="InterPro" id="IPR043760">
    <property type="entry name" value="PycTM_dom"/>
</dbReference>
<evidence type="ECO:0000256" key="2">
    <source>
        <dbReference type="ARBA" id="ARBA00022475"/>
    </source>
</evidence>
<dbReference type="SUPFAM" id="SSF109604">
    <property type="entry name" value="HD-domain/PDEase-like"/>
    <property type="match status" value="1"/>
</dbReference>
<feature type="compositionally biased region" description="Basic and acidic residues" evidence="8">
    <location>
        <begin position="237"/>
        <end position="269"/>
    </location>
</feature>
<keyword evidence="6" id="KW-0051">Antiviral defense</keyword>
<feature type="domain" description="Pycsar effector protein" evidence="10">
    <location>
        <begin position="273"/>
        <end position="432"/>
    </location>
</feature>
<keyword evidence="11" id="KW-0378">Hydrolase</keyword>
<protein>
    <submittedName>
        <fullName evidence="11">Phosphohydrolase</fullName>
    </submittedName>
</protein>
<evidence type="ECO:0000256" key="7">
    <source>
        <dbReference type="ARBA" id="ARBA00023136"/>
    </source>
</evidence>
<dbReference type="RefSeq" id="WP_169608876.1">
    <property type="nucleotide sequence ID" value="NZ_CP051682.1"/>
</dbReference>
<comment type="subcellular location">
    <subcellularLocation>
        <location evidence="1">Cell membrane</location>
    </subcellularLocation>
</comment>
<dbReference type="InterPro" id="IPR003607">
    <property type="entry name" value="HD/PDEase_dom"/>
</dbReference>
<evidence type="ECO:0000259" key="10">
    <source>
        <dbReference type="Pfam" id="PF18967"/>
    </source>
</evidence>
<dbReference type="InterPro" id="IPR009218">
    <property type="entry name" value="HD_phosphohydro"/>
</dbReference>
<keyword evidence="4" id="KW-0547">Nucleotide-binding</keyword>
<dbReference type="EMBL" id="CP051682">
    <property type="protein sequence ID" value="QJD97041.1"/>
    <property type="molecule type" value="Genomic_DNA"/>
</dbReference>
<dbReference type="GO" id="GO:0005886">
    <property type="term" value="C:plasma membrane"/>
    <property type="evidence" value="ECO:0007669"/>
    <property type="project" value="UniProtKB-SubCell"/>
</dbReference>
<dbReference type="PANTHER" id="PTHR21174">
    <property type="match status" value="1"/>
</dbReference>
<proteinExistence type="predicted"/>
<keyword evidence="2" id="KW-1003">Cell membrane</keyword>
<evidence type="ECO:0000256" key="6">
    <source>
        <dbReference type="ARBA" id="ARBA00023118"/>
    </source>
</evidence>
<gene>
    <name evidence="11" type="ORF">HH214_14775</name>
</gene>
<sequence length="442" mass="50515">MDYQRLLEQVKQHVLAFYKKHNNEQLTYHNRNHTEDVVHAVMQIGNHYQLNDRDFFIVTAAAWFHDMGYQESMNNHEEQSAQLAEAYLKTENVEAGIIDGVKQCILATRMPQQPSGLLQQIICDADLFHLGTDDFAETTKELRKEINTIIGCDVSKQEWRQKTVRFLESHHYHTDYCQLLLNDGKQKNLEAMKTKIAEWDQENSNDQEPATDSSNTSDNVQPLPSVGSSHPSVSPHKTADLAKTDVQRMPEQPFEEKKSKKKERPDKGIETMFRVSSSNHQRLSDMADNKAHIMITVNSIILSAIISLLLRRLEDYSYLIIPTIIILAVSLTAMVFSILSTRPSIPGGTFTQQDVDQKKVNLLFFGNFYRMNLQDYIKGMQSVMADREYLYGSLIIDVYSQGVVLGKKYRLLRIAYNVFMFGLIISVLAFIIAAMINGSGKH</sequence>
<evidence type="ECO:0000256" key="5">
    <source>
        <dbReference type="ARBA" id="ARBA00022989"/>
    </source>
</evidence>
<dbReference type="GO" id="GO:0016787">
    <property type="term" value="F:hydrolase activity"/>
    <property type="evidence" value="ECO:0007669"/>
    <property type="project" value="UniProtKB-KW"/>
</dbReference>
<dbReference type="Gene3D" id="1.10.3210.10">
    <property type="entry name" value="Hypothetical protein af1432"/>
    <property type="match status" value="1"/>
</dbReference>
<organism evidence="11 12">
    <name type="scientific">Mucilaginibacter robiniae</name>
    <dbReference type="NCBI Taxonomy" id="2728022"/>
    <lineage>
        <taxon>Bacteria</taxon>
        <taxon>Pseudomonadati</taxon>
        <taxon>Bacteroidota</taxon>
        <taxon>Sphingobacteriia</taxon>
        <taxon>Sphingobacteriales</taxon>
        <taxon>Sphingobacteriaceae</taxon>
        <taxon>Mucilaginibacter</taxon>
    </lineage>
</organism>
<dbReference type="GO" id="GO:0051607">
    <property type="term" value="P:defense response to virus"/>
    <property type="evidence" value="ECO:0007669"/>
    <property type="project" value="UniProtKB-KW"/>
</dbReference>
<feature type="compositionally biased region" description="Polar residues" evidence="8">
    <location>
        <begin position="206"/>
        <end position="220"/>
    </location>
</feature>
<feature type="transmembrane region" description="Helical" evidence="9">
    <location>
        <begin position="414"/>
        <end position="436"/>
    </location>
</feature>
<evidence type="ECO:0000256" key="8">
    <source>
        <dbReference type="SAM" id="MobiDB-lite"/>
    </source>
</evidence>
<accession>A0A7L5E1X7</accession>
<feature type="transmembrane region" description="Helical" evidence="9">
    <location>
        <begin position="316"/>
        <end position="339"/>
    </location>
</feature>
<dbReference type="KEGG" id="mrob:HH214_14775"/>
<dbReference type="GO" id="GO:0000166">
    <property type="term" value="F:nucleotide binding"/>
    <property type="evidence" value="ECO:0007669"/>
    <property type="project" value="UniProtKB-KW"/>
</dbReference>
<evidence type="ECO:0000313" key="11">
    <source>
        <dbReference type="EMBL" id="QJD97041.1"/>
    </source>
</evidence>
<feature type="region of interest" description="Disordered" evidence="8">
    <location>
        <begin position="198"/>
        <end position="269"/>
    </location>
</feature>
<dbReference type="Proteomes" id="UP000503278">
    <property type="component" value="Chromosome"/>
</dbReference>
<evidence type="ECO:0000256" key="4">
    <source>
        <dbReference type="ARBA" id="ARBA00022741"/>
    </source>
</evidence>
<evidence type="ECO:0000256" key="9">
    <source>
        <dbReference type="SAM" id="Phobius"/>
    </source>
</evidence>
<keyword evidence="5 9" id="KW-1133">Transmembrane helix</keyword>